<feature type="compositionally biased region" description="Basic and acidic residues" evidence="1">
    <location>
        <begin position="1"/>
        <end position="12"/>
    </location>
</feature>
<dbReference type="AlphaFoldDB" id="A0A9D4DN28"/>
<evidence type="ECO:0000256" key="1">
    <source>
        <dbReference type="SAM" id="MobiDB-lite"/>
    </source>
</evidence>
<name>A0A9D4DN28_DREPO</name>
<accession>A0A9D4DN28</accession>
<keyword evidence="3" id="KW-1185">Reference proteome</keyword>
<sequence length="72" mass="8471">MQHKVTRDEKGNEVYIYQPKQPRDIGRQRQSSVYSSASEDNAQTGSSMYDYIDTDTKYQIRRPNVSIRTIRI</sequence>
<feature type="region of interest" description="Disordered" evidence="1">
    <location>
        <begin position="1"/>
        <end position="48"/>
    </location>
</feature>
<dbReference type="EMBL" id="JAIWYP010000010">
    <property type="protein sequence ID" value="KAH3750619.1"/>
    <property type="molecule type" value="Genomic_DNA"/>
</dbReference>
<evidence type="ECO:0000313" key="3">
    <source>
        <dbReference type="Proteomes" id="UP000828390"/>
    </source>
</evidence>
<feature type="compositionally biased region" description="Polar residues" evidence="1">
    <location>
        <begin position="28"/>
        <end position="47"/>
    </location>
</feature>
<organism evidence="2 3">
    <name type="scientific">Dreissena polymorpha</name>
    <name type="common">Zebra mussel</name>
    <name type="synonym">Mytilus polymorpha</name>
    <dbReference type="NCBI Taxonomy" id="45954"/>
    <lineage>
        <taxon>Eukaryota</taxon>
        <taxon>Metazoa</taxon>
        <taxon>Spiralia</taxon>
        <taxon>Lophotrochozoa</taxon>
        <taxon>Mollusca</taxon>
        <taxon>Bivalvia</taxon>
        <taxon>Autobranchia</taxon>
        <taxon>Heteroconchia</taxon>
        <taxon>Euheterodonta</taxon>
        <taxon>Imparidentia</taxon>
        <taxon>Neoheterodontei</taxon>
        <taxon>Myida</taxon>
        <taxon>Dreissenoidea</taxon>
        <taxon>Dreissenidae</taxon>
        <taxon>Dreissena</taxon>
    </lineage>
</organism>
<reference evidence="2" key="1">
    <citation type="journal article" date="2019" name="bioRxiv">
        <title>The Genome of the Zebra Mussel, Dreissena polymorpha: A Resource for Invasive Species Research.</title>
        <authorList>
            <person name="McCartney M.A."/>
            <person name="Auch B."/>
            <person name="Kono T."/>
            <person name="Mallez S."/>
            <person name="Zhang Y."/>
            <person name="Obille A."/>
            <person name="Becker A."/>
            <person name="Abrahante J.E."/>
            <person name="Garbe J."/>
            <person name="Badalamenti J.P."/>
            <person name="Herman A."/>
            <person name="Mangelson H."/>
            <person name="Liachko I."/>
            <person name="Sullivan S."/>
            <person name="Sone E.D."/>
            <person name="Koren S."/>
            <person name="Silverstein K.A.T."/>
            <person name="Beckman K.B."/>
            <person name="Gohl D.M."/>
        </authorList>
    </citation>
    <scope>NUCLEOTIDE SEQUENCE</scope>
    <source>
        <strain evidence="2">Duluth1</strain>
        <tissue evidence="2">Whole animal</tissue>
    </source>
</reference>
<protein>
    <submittedName>
        <fullName evidence="2">Uncharacterized protein</fullName>
    </submittedName>
</protein>
<reference evidence="2" key="2">
    <citation type="submission" date="2020-11" db="EMBL/GenBank/DDBJ databases">
        <authorList>
            <person name="McCartney M.A."/>
            <person name="Auch B."/>
            <person name="Kono T."/>
            <person name="Mallez S."/>
            <person name="Becker A."/>
            <person name="Gohl D.M."/>
            <person name="Silverstein K.A.T."/>
            <person name="Koren S."/>
            <person name="Bechman K.B."/>
            <person name="Herman A."/>
            <person name="Abrahante J.E."/>
            <person name="Garbe J."/>
        </authorList>
    </citation>
    <scope>NUCLEOTIDE SEQUENCE</scope>
    <source>
        <strain evidence="2">Duluth1</strain>
        <tissue evidence="2">Whole animal</tissue>
    </source>
</reference>
<comment type="caution">
    <text evidence="2">The sequence shown here is derived from an EMBL/GenBank/DDBJ whole genome shotgun (WGS) entry which is preliminary data.</text>
</comment>
<dbReference type="Proteomes" id="UP000828390">
    <property type="component" value="Unassembled WGS sequence"/>
</dbReference>
<gene>
    <name evidence="2" type="ORF">DPMN_185146</name>
</gene>
<proteinExistence type="predicted"/>
<evidence type="ECO:0000313" key="2">
    <source>
        <dbReference type="EMBL" id="KAH3750619.1"/>
    </source>
</evidence>